<protein>
    <recommendedName>
        <fullName evidence="3">Transmembrane protein</fullName>
    </recommendedName>
</protein>
<dbReference type="AlphaFoldDB" id="A0AAV9B142"/>
<dbReference type="EMBL" id="JAUJYN010000006">
    <property type="protein sequence ID" value="KAK1269752.1"/>
    <property type="molecule type" value="Genomic_DNA"/>
</dbReference>
<keyword evidence="2" id="KW-1185">Reference proteome</keyword>
<sequence length="58" mass="6163">MGVMGHASVIGCFVAIGRGVGSSERLMTLILFVEMGVLGFWCLLDCNCCALMCLVDYG</sequence>
<evidence type="ECO:0000313" key="2">
    <source>
        <dbReference type="Proteomes" id="UP001179952"/>
    </source>
</evidence>
<accession>A0AAV9B142</accession>
<gene>
    <name evidence="1" type="ORF">QJS04_geneDACA006247</name>
</gene>
<comment type="caution">
    <text evidence="1">The sequence shown here is derived from an EMBL/GenBank/DDBJ whole genome shotgun (WGS) entry which is preliminary data.</text>
</comment>
<evidence type="ECO:0000313" key="1">
    <source>
        <dbReference type="EMBL" id="KAK1269752.1"/>
    </source>
</evidence>
<reference evidence="1" key="1">
    <citation type="journal article" date="2023" name="Nat. Commun.">
        <title>Diploid and tetraploid genomes of Acorus and the evolution of monocots.</title>
        <authorList>
            <person name="Ma L."/>
            <person name="Liu K.W."/>
            <person name="Li Z."/>
            <person name="Hsiao Y.Y."/>
            <person name="Qi Y."/>
            <person name="Fu T."/>
            <person name="Tang G.D."/>
            <person name="Zhang D."/>
            <person name="Sun W.H."/>
            <person name="Liu D.K."/>
            <person name="Li Y."/>
            <person name="Chen G.Z."/>
            <person name="Liu X.D."/>
            <person name="Liao X.Y."/>
            <person name="Jiang Y.T."/>
            <person name="Yu X."/>
            <person name="Hao Y."/>
            <person name="Huang J."/>
            <person name="Zhao X.W."/>
            <person name="Ke S."/>
            <person name="Chen Y.Y."/>
            <person name="Wu W.L."/>
            <person name="Hsu J.L."/>
            <person name="Lin Y.F."/>
            <person name="Huang M.D."/>
            <person name="Li C.Y."/>
            <person name="Huang L."/>
            <person name="Wang Z.W."/>
            <person name="Zhao X."/>
            <person name="Zhong W.Y."/>
            <person name="Peng D.H."/>
            <person name="Ahmad S."/>
            <person name="Lan S."/>
            <person name="Zhang J.S."/>
            <person name="Tsai W.C."/>
            <person name="Van de Peer Y."/>
            <person name="Liu Z.J."/>
        </authorList>
    </citation>
    <scope>NUCLEOTIDE SEQUENCE</scope>
    <source>
        <strain evidence="1">SCP</strain>
    </source>
</reference>
<evidence type="ECO:0008006" key="3">
    <source>
        <dbReference type="Google" id="ProtNLM"/>
    </source>
</evidence>
<organism evidence="1 2">
    <name type="scientific">Acorus gramineus</name>
    <name type="common">Dwarf sweet flag</name>
    <dbReference type="NCBI Taxonomy" id="55184"/>
    <lineage>
        <taxon>Eukaryota</taxon>
        <taxon>Viridiplantae</taxon>
        <taxon>Streptophyta</taxon>
        <taxon>Embryophyta</taxon>
        <taxon>Tracheophyta</taxon>
        <taxon>Spermatophyta</taxon>
        <taxon>Magnoliopsida</taxon>
        <taxon>Liliopsida</taxon>
        <taxon>Acoraceae</taxon>
        <taxon>Acorus</taxon>
    </lineage>
</organism>
<name>A0AAV9B142_ACOGR</name>
<proteinExistence type="predicted"/>
<reference evidence="1" key="2">
    <citation type="submission" date="2023-06" db="EMBL/GenBank/DDBJ databases">
        <authorList>
            <person name="Ma L."/>
            <person name="Liu K.-W."/>
            <person name="Li Z."/>
            <person name="Hsiao Y.-Y."/>
            <person name="Qi Y."/>
            <person name="Fu T."/>
            <person name="Tang G."/>
            <person name="Zhang D."/>
            <person name="Sun W.-H."/>
            <person name="Liu D.-K."/>
            <person name="Li Y."/>
            <person name="Chen G.-Z."/>
            <person name="Liu X.-D."/>
            <person name="Liao X.-Y."/>
            <person name="Jiang Y.-T."/>
            <person name="Yu X."/>
            <person name="Hao Y."/>
            <person name="Huang J."/>
            <person name="Zhao X.-W."/>
            <person name="Ke S."/>
            <person name="Chen Y.-Y."/>
            <person name="Wu W.-L."/>
            <person name="Hsu J.-L."/>
            <person name="Lin Y.-F."/>
            <person name="Huang M.-D."/>
            <person name="Li C.-Y."/>
            <person name="Huang L."/>
            <person name="Wang Z.-W."/>
            <person name="Zhao X."/>
            <person name="Zhong W.-Y."/>
            <person name="Peng D.-H."/>
            <person name="Ahmad S."/>
            <person name="Lan S."/>
            <person name="Zhang J.-S."/>
            <person name="Tsai W.-C."/>
            <person name="Van De Peer Y."/>
            <person name="Liu Z.-J."/>
        </authorList>
    </citation>
    <scope>NUCLEOTIDE SEQUENCE</scope>
    <source>
        <strain evidence="1">SCP</strain>
        <tissue evidence="1">Leaves</tissue>
    </source>
</reference>
<dbReference type="Proteomes" id="UP001179952">
    <property type="component" value="Unassembled WGS sequence"/>
</dbReference>